<feature type="compositionally biased region" description="Basic and acidic residues" evidence="5">
    <location>
        <begin position="245"/>
        <end position="258"/>
    </location>
</feature>
<dbReference type="RefSeq" id="WP_386755640.1">
    <property type="nucleotide sequence ID" value="NZ_JBHSNM010000005.1"/>
</dbReference>
<dbReference type="InterPro" id="IPR046519">
    <property type="entry name" value="X-Tfes_XVIPCD"/>
</dbReference>
<dbReference type="Gene3D" id="3.90.1720.10">
    <property type="entry name" value="endopeptidase domain like (from Nostoc punctiforme)"/>
    <property type="match status" value="1"/>
</dbReference>
<evidence type="ECO:0000256" key="1">
    <source>
        <dbReference type="ARBA" id="ARBA00007074"/>
    </source>
</evidence>
<organism evidence="7 8">
    <name type="scientific">Lysobacter yangpyeongensis</name>
    <dbReference type="NCBI Taxonomy" id="346182"/>
    <lineage>
        <taxon>Bacteria</taxon>
        <taxon>Pseudomonadati</taxon>
        <taxon>Pseudomonadota</taxon>
        <taxon>Gammaproteobacteria</taxon>
        <taxon>Lysobacterales</taxon>
        <taxon>Lysobacteraceae</taxon>
        <taxon>Lysobacter</taxon>
    </lineage>
</organism>
<sequence length="457" mass="48940">MSADELASLADGIRGFEGWRVGETRVIRSASRQVVAEPQAPAPVPPGAAIYAEAYKHFFAEGQSYEYGRPDRPKPGRDPSRLERDLDGDGRLGVDCSAFVWRGLKNAGFDVPGESAASFTTQTLFNGTTTTAYARQHFDVVPASEARKPRGGLRQGDILMFAGSGGQHVGIFNGYDANGHIQFIGSQGSTGPKQVTVAPGGYWDGATTQIVGALRAKAEFQVRTPLHADSVRPISPEVVSSSPKGARDDEAVLGRGDKSPSVSQLQQQLHRLGYTGRDDHPLKIDGDFGTNTEHAVCAFQRAHGLHVDGDVGPATRAALAKAERAPLLSEQTHPDHALFHQAQQGLRQLPAGTFHGGREIDNVAAALALKARESGVTRIDHVLMNTRGDGVFAVQGNPLDPARHLVLVNKTQAAAQTVAHSTELMATQDNSRLHAAQTQVQLQHQEHRAGLSMVMRP</sequence>
<dbReference type="Gene3D" id="1.10.101.10">
    <property type="entry name" value="PGBD-like superfamily/PGBD"/>
    <property type="match status" value="1"/>
</dbReference>
<dbReference type="InterPro" id="IPR038765">
    <property type="entry name" value="Papain-like_cys_pep_sf"/>
</dbReference>
<dbReference type="InterPro" id="IPR000064">
    <property type="entry name" value="NLP_P60_dom"/>
</dbReference>
<keyword evidence="2" id="KW-0645">Protease</keyword>
<evidence type="ECO:0000313" key="7">
    <source>
        <dbReference type="EMBL" id="MFC5571077.1"/>
    </source>
</evidence>
<reference evidence="8" key="1">
    <citation type="journal article" date="2019" name="Int. J. Syst. Evol. Microbiol.">
        <title>The Global Catalogue of Microorganisms (GCM) 10K type strain sequencing project: providing services to taxonomists for standard genome sequencing and annotation.</title>
        <authorList>
            <consortium name="The Broad Institute Genomics Platform"/>
            <consortium name="The Broad Institute Genome Sequencing Center for Infectious Disease"/>
            <person name="Wu L."/>
            <person name="Ma J."/>
        </authorList>
    </citation>
    <scope>NUCLEOTIDE SEQUENCE [LARGE SCALE GENOMIC DNA]</scope>
    <source>
        <strain evidence="8">KACC 11407</strain>
    </source>
</reference>
<name>A0ABW0SR81_9GAMM</name>
<feature type="compositionally biased region" description="Basic and acidic residues" evidence="5">
    <location>
        <begin position="68"/>
        <end position="87"/>
    </location>
</feature>
<feature type="domain" description="NlpC/P60" evidence="6">
    <location>
        <begin position="44"/>
        <end position="214"/>
    </location>
</feature>
<evidence type="ECO:0000256" key="3">
    <source>
        <dbReference type="ARBA" id="ARBA00022801"/>
    </source>
</evidence>
<evidence type="ECO:0000259" key="6">
    <source>
        <dbReference type="PROSITE" id="PS51935"/>
    </source>
</evidence>
<dbReference type="Pfam" id="PF00877">
    <property type="entry name" value="NLPC_P60"/>
    <property type="match status" value="1"/>
</dbReference>
<keyword evidence="3" id="KW-0378">Hydrolase</keyword>
<gene>
    <name evidence="7" type="ORF">ACFPN1_13505</name>
</gene>
<keyword evidence="4" id="KW-0788">Thiol protease</keyword>
<proteinExistence type="inferred from homology"/>
<accession>A0ABW0SR81</accession>
<dbReference type="EMBL" id="JBHSNM010000005">
    <property type="protein sequence ID" value="MFC5571077.1"/>
    <property type="molecule type" value="Genomic_DNA"/>
</dbReference>
<dbReference type="InterPro" id="IPR002477">
    <property type="entry name" value="Peptidoglycan-bd-like"/>
</dbReference>
<comment type="caution">
    <text evidence="7">The sequence shown here is derived from an EMBL/GenBank/DDBJ whole genome shotgun (WGS) entry which is preliminary data.</text>
</comment>
<dbReference type="Proteomes" id="UP001596036">
    <property type="component" value="Unassembled WGS sequence"/>
</dbReference>
<protein>
    <submittedName>
        <fullName evidence="7">XVIPCD domain-containing protein</fullName>
    </submittedName>
</protein>
<dbReference type="InterPro" id="IPR036366">
    <property type="entry name" value="PGBDSf"/>
</dbReference>
<feature type="region of interest" description="Disordered" evidence="5">
    <location>
        <begin position="65"/>
        <end position="87"/>
    </location>
</feature>
<evidence type="ECO:0000256" key="5">
    <source>
        <dbReference type="SAM" id="MobiDB-lite"/>
    </source>
</evidence>
<evidence type="ECO:0000256" key="2">
    <source>
        <dbReference type="ARBA" id="ARBA00022670"/>
    </source>
</evidence>
<feature type="region of interest" description="Disordered" evidence="5">
    <location>
        <begin position="234"/>
        <end position="263"/>
    </location>
</feature>
<dbReference type="InterPro" id="IPR036365">
    <property type="entry name" value="PGBD-like_sf"/>
</dbReference>
<dbReference type="SUPFAM" id="SSF54001">
    <property type="entry name" value="Cysteine proteinases"/>
    <property type="match status" value="1"/>
</dbReference>
<dbReference type="Pfam" id="PF01471">
    <property type="entry name" value="PG_binding_1"/>
    <property type="match status" value="1"/>
</dbReference>
<evidence type="ECO:0000313" key="8">
    <source>
        <dbReference type="Proteomes" id="UP001596036"/>
    </source>
</evidence>
<keyword evidence="8" id="KW-1185">Reference proteome</keyword>
<dbReference type="SUPFAM" id="SSF47090">
    <property type="entry name" value="PGBD-like"/>
    <property type="match status" value="1"/>
</dbReference>
<dbReference type="PROSITE" id="PS51935">
    <property type="entry name" value="NLPC_P60"/>
    <property type="match status" value="1"/>
</dbReference>
<evidence type="ECO:0000256" key="4">
    <source>
        <dbReference type="ARBA" id="ARBA00022807"/>
    </source>
</evidence>
<comment type="similarity">
    <text evidence="1">Belongs to the peptidase C40 family.</text>
</comment>
<dbReference type="Pfam" id="PF20410">
    <property type="entry name" value="X-Tfes_XVIPCD"/>
    <property type="match status" value="1"/>
</dbReference>